<feature type="domain" description="Cwf19-like protein C-terminal" evidence="5">
    <location>
        <begin position="670"/>
        <end position="778"/>
    </location>
</feature>
<dbReference type="InterPro" id="IPR036265">
    <property type="entry name" value="HIT-like_sf"/>
</dbReference>
<comment type="similarity">
    <text evidence="1">Belongs to the CWF19 family.</text>
</comment>
<feature type="compositionally biased region" description="Basic and acidic residues" evidence="3">
    <location>
        <begin position="54"/>
        <end position="65"/>
    </location>
</feature>
<dbReference type="Pfam" id="PF04042">
    <property type="entry name" value="DNA_pol_E_B"/>
    <property type="match status" value="1"/>
</dbReference>
<dbReference type="Pfam" id="PF22062">
    <property type="entry name" value="OB_DPOA2"/>
    <property type="match status" value="1"/>
</dbReference>
<comment type="caution">
    <text evidence="8">The sequence shown here is derived from an EMBL/GenBank/DDBJ whole genome shotgun (WGS) entry which is preliminary data.</text>
</comment>
<dbReference type="Gene3D" id="3.30.428.10">
    <property type="entry name" value="HIT-like"/>
    <property type="match status" value="1"/>
</dbReference>
<accession>A0A8H6XTQ4</accession>
<feature type="compositionally biased region" description="Low complexity" evidence="3">
    <location>
        <begin position="292"/>
        <end position="304"/>
    </location>
</feature>
<feature type="compositionally biased region" description="Basic residues" evidence="3">
    <location>
        <begin position="1"/>
        <end position="11"/>
    </location>
</feature>
<evidence type="ECO:0000313" key="9">
    <source>
        <dbReference type="Proteomes" id="UP000623467"/>
    </source>
</evidence>
<evidence type="ECO:0000256" key="3">
    <source>
        <dbReference type="SAM" id="MobiDB-lite"/>
    </source>
</evidence>
<feature type="compositionally biased region" description="Basic and acidic residues" evidence="3">
    <location>
        <begin position="424"/>
        <end position="440"/>
    </location>
</feature>
<feature type="compositionally biased region" description="Polar residues" evidence="3">
    <location>
        <begin position="339"/>
        <end position="350"/>
    </location>
</feature>
<dbReference type="InterPro" id="IPR007185">
    <property type="entry name" value="DNA_pol_a/d/e_bsu"/>
</dbReference>
<evidence type="ECO:0000259" key="4">
    <source>
        <dbReference type="Pfam" id="PF04042"/>
    </source>
</evidence>
<evidence type="ECO:0000259" key="5">
    <source>
        <dbReference type="Pfam" id="PF04676"/>
    </source>
</evidence>
<keyword evidence="2" id="KW-0235">DNA replication</keyword>
<dbReference type="GO" id="GO:0003677">
    <property type="term" value="F:DNA binding"/>
    <property type="evidence" value="ECO:0007669"/>
    <property type="project" value="InterPro"/>
</dbReference>
<evidence type="ECO:0000256" key="1">
    <source>
        <dbReference type="ARBA" id="ARBA00006795"/>
    </source>
</evidence>
<name>A0A8H6XTQ4_9AGAR</name>
<feature type="compositionally biased region" description="Polar residues" evidence="3">
    <location>
        <begin position="314"/>
        <end position="326"/>
    </location>
</feature>
<dbReference type="Pfam" id="PF04676">
    <property type="entry name" value="CwfJ_C_2"/>
    <property type="match status" value="1"/>
</dbReference>
<feature type="domain" description="DNA polymerase alpha/delta/epsilon subunit B" evidence="4">
    <location>
        <begin position="1134"/>
        <end position="1374"/>
    </location>
</feature>
<protein>
    <submittedName>
        <fullName evidence="8">Complexed with Cdc5 protein cwf19</fullName>
    </submittedName>
</protein>
<proteinExistence type="inferred from homology"/>
<dbReference type="InterPro" id="IPR006767">
    <property type="entry name" value="Cwf19-like_C_dom-2"/>
</dbReference>
<feature type="domain" description="Cwf19-like C-terminal" evidence="6">
    <location>
        <begin position="538"/>
        <end position="661"/>
    </location>
</feature>
<dbReference type="EMBL" id="JACAZH010000019">
    <property type="protein sequence ID" value="KAF7346130.1"/>
    <property type="molecule type" value="Genomic_DNA"/>
</dbReference>
<dbReference type="InterPro" id="IPR040194">
    <property type="entry name" value="Cwf19-like"/>
</dbReference>
<dbReference type="GO" id="GO:0006260">
    <property type="term" value="P:DNA replication"/>
    <property type="evidence" value="ECO:0007669"/>
    <property type="project" value="UniProtKB-KW"/>
</dbReference>
<dbReference type="Proteomes" id="UP000623467">
    <property type="component" value="Unassembled WGS sequence"/>
</dbReference>
<feature type="compositionally biased region" description="Basic and acidic residues" evidence="3">
    <location>
        <begin position="160"/>
        <end position="196"/>
    </location>
</feature>
<dbReference type="InterPro" id="IPR006768">
    <property type="entry name" value="Cwf19-like_C_dom-1"/>
</dbReference>
<feature type="compositionally biased region" description="Basic and acidic residues" evidence="3">
    <location>
        <begin position="247"/>
        <end position="286"/>
    </location>
</feature>
<dbReference type="PANTHER" id="PTHR12072">
    <property type="entry name" value="CWF19, CELL CYCLE CONTROL PROTEIN"/>
    <property type="match status" value="1"/>
</dbReference>
<dbReference type="OrthoDB" id="2113965at2759"/>
<sequence>MDVDSKRHKRSRKEDSDRKGKRRSRHTDEDSPRKHKKSKKLQIVDDDPDDDELWVEKNIDMDGERPLATTIPTAESLKLTSSALPKGSGPPLPSTGPTESTLKRDDWMLLPPSEPVMPVATPRRVQPPSGDDSFTEDYGEPSQNQRTLGGGVDFFSGLGKDIKKPRPDQPDPNKPKIHPKELNPDIKESRPIDHDAPAPPPKVNTPGGPGSQWRMMRLKRVYETAEEEGLSIEEVAIDRFGSLAAFEEAKEERRILDERDGRRSDSDRGRDRDRGGPRDGGEKRFMFNDMAGSGASSRSSSFRRPGGHGDRESGPSTPSPAQNQPLPNRRLDSLRLPSQIGSPLAQSHTPIPSVMTPPVGNSKARALSPSSLNRLQAKVLRAKLMGAPDADALEREYEAESRKANGEVSDGVRHKVEVLPTLDGHGRLYDVGHGAEEEPKGPGNRKKKEKFESHDPKTGEILRYNANDDTTTLGEMLRQERFGGGMADQKNLDAEFARSIMSDGKFQNDLEYIDENAEKLGRQKMRSDAMKRQFAVHDYKRTQKVLAECQFCFGEDDSPPKCPVVAMGTRAYLSCTTNEELVPGHCLIVPIQHHLNMLEADDEVWDEVRNFMKCLMRMFAEDDQGVIFYETVISLKWQKHTFIECVPLPWAQYEDIPQYFKESILASEAEWSQHKKVIDFSRRPGGFRRAMVPNLPYFMVQFDHKGEKGYGHVIEGTGDGTAEDGGLEEGEKGGGEFPRYFAGEIIGNVLELEPRKWRRPKRIDFRSNKERVQDFKKNHGVFLSSKDIVLQSDSHKWAPNCGEGGRLSSTPDTRTRRVLLCFIAYTCLKMATDALTQEISRVLPDVASDAPLLAECVSVCKNYSLTAEDLQYKWEAHNFLPSATRSEISPYTLESLATLKAQIQRERVAKSVVQKAAPRNSLLTSLNRGTFRNRNPPKAAQSSVQVKLEPAEDGFGMDGIAGPSIVAFKGPSNSASARKKRAYRYMHEKPSERSEVLDDRIDEFAERIREQYDLADLGDPSTTTVDETVVVGRIIQDDDAVEESKLADSAISLESSRALGNGARVPLRFDWNLKIRGGAQGSGSTAFFPGAIAALRGRNGGGGYFQVSEVLTLPPLMPSAPPSVKADADAAFSIFIASGPYTPDQDLGFKPWRTLMKKIQEAKPAVVLLLGPFIDASHPMIKKGDVDSTPLNLFRTRFTDALRQYLNAVPGSIVLVVPSVRDLIGNHAVFPQCEFPAEVARGDSRIHLLPNPARFTLNDITFAATSTDVLFHIRKGEFVKRGEEVDPIPPMSPEDTGTDPMANMCRHLLHQRSFYPVFPVPLELASEVILDVSHSDGLRLGSSSSEDGEDEASISPECAPDVLIVPSRFKQFTKTVYATVALNPSFVSKGSYVVLDVAAREGEGKARLLPRVMKLE</sequence>
<gene>
    <name evidence="8" type="ORF">MSAN_01839800</name>
</gene>
<evidence type="ECO:0000313" key="8">
    <source>
        <dbReference type="EMBL" id="KAF7346130.1"/>
    </source>
</evidence>
<reference evidence="8" key="1">
    <citation type="submission" date="2020-05" db="EMBL/GenBank/DDBJ databases">
        <title>Mycena genomes resolve the evolution of fungal bioluminescence.</title>
        <authorList>
            <person name="Tsai I.J."/>
        </authorList>
    </citation>
    <scope>NUCLEOTIDE SEQUENCE</scope>
    <source>
        <strain evidence="8">160909Yilan</strain>
    </source>
</reference>
<keyword evidence="9" id="KW-1185">Reference proteome</keyword>
<feature type="compositionally biased region" description="Basic and acidic residues" evidence="3">
    <location>
        <begin position="449"/>
        <end position="460"/>
    </location>
</feature>
<feature type="domain" description="DNA polymerase alpha subunit B OB" evidence="7">
    <location>
        <begin position="994"/>
        <end position="1112"/>
    </location>
</feature>
<dbReference type="PANTHER" id="PTHR12072:SF5">
    <property type="entry name" value="CWF19-LIKE PROTEIN 2"/>
    <property type="match status" value="1"/>
</dbReference>
<evidence type="ECO:0000259" key="7">
    <source>
        <dbReference type="Pfam" id="PF22062"/>
    </source>
</evidence>
<dbReference type="GO" id="GO:0000398">
    <property type="term" value="P:mRNA splicing, via spliceosome"/>
    <property type="evidence" value="ECO:0007669"/>
    <property type="project" value="TreeGrafter"/>
</dbReference>
<dbReference type="GO" id="GO:0071014">
    <property type="term" value="C:post-mRNA release spliceosomal complex"/>
    <property type="evidence" value="ECO:0007669"/>
    <property type="project" value="TreeGrafter"/>
</dbReference>
<dbReference type="InterPro" id="IPR054300">
    <property type="entry name" value="OB_DPOA2"/>
</dbReference>
<feature type="region of interest" description="Disordered" evidence="3">
    <location>
        <begin position="1"/>
        <end position="370"/>
    </location>
</feature>
<dbReference type="Gene3D" id="3.60.21.60">
    <property type="match status" value="2"/>
</dbReference>
<dbReference type="SUPFAM" id="SSF54197">
    <property type="entry name" value="HIT-like"/>
    <property type="match status" value="1"/>
</dbReference>
<feature type="compositionally biased region" description="Acidic residues" evidence="3">
    <location>
        <begin position="44"/>
        <end position="53"/>
    </location>
</feature>
<feature type="region of interest" description="Disordered" evidence="3">
    <location>
        <begin position="424"/>
        <end position="462"/>
    </location>
</feature>
<evidence type="ECO:0000259" key="6">
    <source>
        <dbReference type="Pfam" id="PF04677"/>
    </source>
</evidence>
<dbReference type="Pfam" id="PF04677">
    <property type="entry name" value="CwfJ_C_1"/>
    <property type="match status" value="1"/>
</dbReference>
<evidence type="ECO:0000256" key="2">
    <source>
        <dbReference type="ARBA" id="ARBA00022705"/>
    </source>
</evidence>
<organism evidence="8 9">
    <name type="scientific">Mycena sanguinolenta</name>
    <dbReference type="NCBI Taxonomy" id="230812"/>
    <lineage>
        <taxon>Eukaryota</taxon>
        <taxon>Fungi</taxon>
        <taxon>Dikarya</taxon>
        <taxon>Basidiomycota</taxon>
        <taxon>Agaricomycotina</taxon>
        <taxon>Agaricomycetes</taxon>
        <taxon>Agaricomycetidae</taxon>
        <taxon>Agaricales</taxon>
        <taxon>Marasmiineae</taxon>
        <taxon>Mycenaceae</taxon>
        <taxon>Mycena</taxon>
    </lineage>
</organism>